<dbReference type="Pfam" id="PF05565">
    <property type="entry name" value="Sipho_Gp157"/>
    <property type="match status" value="1"/>
</dbReference>
<gene>
    <name evidence="2" type="ORF">F0R74_06905</name>
</gene>
<dbReference type="InterPro" id="IPR008840">
    <property type="entry name" value="Sipho_Gp157"/>
</dbReference>
<accession>A0ABX5ZGR5</accession>
<evidence type="ECO:0000313" key="3">
    <source>
        <dbReference type="Proteomes" id="UP000322509"/>
    </source>
</evidence>
<organism evidence="2 3">
    <name type="scientific">Francisella marina</name>
    <dbReference type="NCBI Taxonomy" id="2249302"/>
    <lineage>
        <taxon>Bacteria</taxon>
        <taxon>Pseudomonadati</taxon>
        <taxon>Pseudomonadota</taxon>
        <taxon>Gammaproteobacteria</taxon>
        <taxon>Thiotrichales</taxon>
        <taxon>Francisellaceae</taxon>
        <taxon>Francisella</taxon>
    </lineage>
</organism>
<dbReference type="Proteomes" id="UP000322509">
    <property type="component" value="Chromosome"/>
</dbReference>
<dbReference type="RefSeq" id="WP_149368774.1">
    <property type="nucleotide sequence ID" value="NZ_CP043550.1"/>
</dbReference>
<keyword evidence="3" id="KW-1185">Reference proteome</keyword>
<name>A0ABX5ZGR5_9GAMM</name>
<evidence type="ECO:0000256" key="1">
    <source>
        <dbReference type="SAM" id="Coils"/>
    </source>
</evidence>
<evidence type="ECO:0008006" key="4">
    <source>
        <dbReference type="Google" id="ProtNLM"/>
    </source>
</evidence>
<protein>
    <recommendedName>
        <fullName evidence="4">Siphovirus Gp157 family protein</fullName>
    </recommendedName>
</protein>
<reference evidence="2 3" key="1">
    <citation type="submission" date="2019-09" db="EMBL/GenBank/DDBJ databases">
        <title>Complete genome sequence of Francisella marina E103-15.</title>
        <authorList>
            <person name="Tekedar H.C."/>
            <person name="Griffin M.J."/>
            <person name="Waldbieser G.C."/>
            <person name="Soto E."/>
        </authorList>
    </citation>
    <scope>NUCLEOTIDE SEQUENCE [LARGE SCALE GENOMIC DNA]</scope>
    <source>
        <strain evidence="2 3">E103-15</strain>
    </source>
</reference>
<keyword evidence="1" id="KW-0175">Coiled coil</keyword>
<sequence>MSNLYQISHELEQAINNILDLDDMVANTETGEVISKEQYNELLDKLQMDKQEKIKNILLYIKSLEADSLAIQQEIKRLQNLKKTKDNLVERLKDYVLENVSQGDKFDFGIIKLSVPAGIEKVVIDDDAQIPKDLGKIEFVPNKTLIKKALKAGQDILGARLVNDDKRLLIK</sequence>
<proteinExistence type="predicted"/>
<feature type="coiled-coil region" evidence="1">
    <location>
        <begin position="36"/>
        <end position="98"/>
    </location>
</feature>
<evidence type="ECO:0000313" key="2">
    <source>
        <dbReference type="EMBL" id="QEO57594.1"/>
    </source>
</evidence>
<dbReference type="EMBL" id="CP043550">
    <property type="protein sequence ID" value="QEO57594.1"/>
    <property type="molecule type" value="Genomic_DNA"/>
</dbReference>